<evidence type="ECO:0000313" key="8">
    <source>
        <dbReference type="Proteomes" id="UP001500751"/>
    </source>
</evidence>
<evidence type="ECO:0000313" key="7">
    <source>
        <dbReference type="EMBL" id="GAA2052431.1"/>
    </source>
</evidence>
<proteinExistence type="predicted"/>
<dbReference type="InterPro" id="IPR036271">
    <property type="entry name" value="Tet_transcr_reg_TetR-rel_C_sf"/>
</dbReference>
<reference evidence="8" key="1">
    <citation type="journal article" date="2019" name="Int. J. Syst. Evol. Microbiol.">
        <title>The Global Catalogue of Microorganisms (GCM) 10K type strain sequencing project: providing services to taxonomists for standard genome sequencing and annotation.</title>
        <authorList>
            <consortium name="The Broad Institute Genomics Platform"/>
            <consortium name="The Broad Institute Genome Sequencing Center for Infectious Disease"/>
            <person name="Wu L."/>
            <person name="Ma J."/>
        </authorList>
    </citation>
    <scope>NUCLEOTIDE SEQUENCE [LARGE SCALE GENOMIC DNA]</scope>
    <source>
        <strain evidence="8">JCM 16014</strain>
    </source>
</reference>
<feature type="domain" description="HTH tetR-type" evidence="6">
    <location>
        <begin position="8"/>
        <end position="68"/>
    </location>
</feature>
<keyword evidence="2" id="KW-0805">Transcription regulation</keyword>
<keyword evidence="1" id="KW-0678">Repressor</keyword>
<dbReference type="PANTHER" id="PTHR30055:SF219">
    <property type="entry name" value="TRANSCRIPTIONAL REGULATORY PROTEIN"/>
    <property type="match status" value="1"/>
</dbReference>
<dbReference type="Gene3D" id="1.10.357.10">
    <property type="entry name" value="Tetracycline Repressor, domain 2"/>
    <property type="match status" value="1"/>
</dbReference>
<dbReference type="RefSeq" id="WP_344669965.1">
    <property type="nucleotide sequence ID" value="NZ_BAAAQN010000054.1"/>
</dbReference>
<gene>
    <name evidence="7" type="ORF">GCM10009839_69770</name>
</gene>
<evidence type="ECO:0000256" key="2">
    <source>
        <dbReference type="ARBA" id="ARBA00023015"/>
    </source>
</evidence>
<dbReference type="InterPro" id="IPR009057">
    <property type="entry name" value="Homeodomain-like_sf"/>
</dbReference>
<dbReference type="Pfam" id="PF00440">
    <property type="entry name" value="TetR_N"/>
    <property type="match status" value="1"/>
</dbReference>
<keyword evidence="4" id="KW-0804">Transcription</keyword>
<feature type="DNA-binding region" description="H-T-H motif" evidence="5">
    <location>
        <begin position="31"/>
        <end position="50"/>
    </location>
</feature>
<dbReference type="SUPFAM" id="SSF48498">
    <property type="entry name" value="Tetracyclin repressor-like, C-terminal domain"/>
    <property type="match status" value="1"/>
</dbReference>
<dbReference type="Pfam" id="PF13977">
    <property type="entry name" value="TetR_C_6"/>
    <property type="match status" value="1"/>
</dbReference>
<dbReference type="InterPro" id="IPR039538">
    <property type="entry name" value="BetI_C"/>
</dbReference>
<accession>A0ABP5GS36</accession>
<dbReference type="InterPro" id="IPR050109">
    <property type="entry name" value="HTH-type_TetR-like_transc_reg"/>
</dbReference>
<dbReference type="PANTHER" id="PTHR30055">
    <property type="entry name" value="HTH-TYPE TRANSCRIPTIONAL REGULATOR RUTR"/>
    <property type="match status" value="1"/>
</dbReference>
<keyword evidence="3 5" id="KW-0238">DNA-binding</keyword>
<dbReference type="SUPFAM" id="SSF46689">
    <property type="entry name" value="Homeodomain-like"/>
    <property type="match status" value="1"/>
</dbReference>
<protein>
    <recommendedName>
        <fullName evidence="6">HTH tetR-type domain-containing protein</fullName>
    </recommendedName>
</protein>
<keyword evidence="8" id="KW-1185">Reference proteome</keyword>
<dbReference type="PROSITE" id="PS50977">
    <property type="entry name" value="HTH_TETR_2"/>
    <property type="match status" value="1"/>
</dbReference>
<name>A0ABP5GS36_9ACTN</name>
<evidence type="ECO:0000256" key="4">
    <source>
        <dbReference type="ARBA" id="ARBA00023163"/>
    </source>
</evidence>
<evidence type="ECO:0000256" key="1">
    <source>
        <dbReference type="ARBA" id="ARBA00022491"/>
    </source>
</evidence>
<dbReference type="EMBL" id="BAAAQN010000054">
    <property type="protein sequence ID" value="GAA2052431.1"/>
    <property type="molecule type" value="Genomic_DNA"/>
</dbReference>
<comment type="caution">
    <text evidence="7">The sequence shown here is derived from an EMBL/GenBank/DDBJ whole genome shotgun (WGS) entry which is preliminary data.</text>
</comment>
<evidence type="ECO:0000256" key="3">
    <source>
        <dbReference type="ARBA" id="ARBA00023125"/>
    </source>
</evidence>
<dbReference type="Proteomes" id="UP001500751">
    <property type="component" value="Unassembled WGS sequence"/>
</dbReference>
<sequence>MGRPSRAHEKRAELVEAARQAILARGVADLRMRDVADHAEMTPGAVQYYFPTLSDVLREVQREAVERFCVDRETAARAEPDPRRRLAGMIRSGLPSGSDDELVRLLLELGTFARRDAAYSAQHVRLYERQVSLYAAILEAGAAIGVFTLTREPNTIARSLVLLEDGLGLHLTQAVPPLDVRDAETIMLAYAADATGCDLTGEGGL</sequence>
<organism evidence="7 8">
    <name type="scientific">Catenulispora yoronensis</name>
    <dbReference type="NCBI Taxonomy" id="450799"/>
    <lineage>
        <taxon>Bacteria</taxon>
        <taxon>Bacillati</taxon>
        <taxon>Actinomycetota</taxon>
        <taxon>Actinomycetes</taxon>
        <taxon>Catenulisporales</taxon>
        <taxon>Catenulisporaceae</taxon>
        <taxon>Catenulispora</taxon>
    </lineage>
</organism>
<dbReference type="InterPro" id="IPR001647">
    <property type="entry name" value="HTH_TetR"/>
</dbReference>
<evidence type="ECO:0000259" key="6">
    <source>
        <dbReference type="PROSITE" id="PS50977"/>
    </source>
</evidence>
<evidence type="ECO:0000256" key="5">
    <source>
        <dbReference type="PROSITE-ProRule" id="PRU00335"/>
    </source>
</evidence>